<dbReference type="Proteomes" id="UP000219042">
    <property type="component" value="Unassembled WGS sequence"/>
</dbReference>
<accession>A0A240ECJ0</accession>
<organism evidence="3 4">
    <name type="scientific">Acinetobacter puyangensis</name>
    <dbReference type="NCBI Taxonomy" id="1096779"/>
    <lineage>
        <taxon>Bacteria</taxon>
        <taxon>Pseudomonadati</taxon>
        <taxon>Pseudomonadota</taxon>
        <taxon>Gammaproteobacteria</taxon>
        <taxon>Moraxellales</taxon>
        <taxon>Moraxellaceae</taxon>
        <taxon>Acinetobacter</taxon>
    </lineage>
</organism>
<name>A0A240ECJ0_9GAMM</name>
<dbReference type="SUPFAM" id="SSF54637">
    <property type="entry name" value="Thioesterase/thiol ester dehydrase-isomerase"/>
    <property type="match status" value="1"/>
</dbReference>
<evidence type="ECO:0000313" key="3">
    <source>
        <dbReference type="EMBL" id="SNX46266.1"/>
    </source>
</evidence>
<evidence type="ECO:0000313" key="4">
    <source>
        <dbReference type="Proteomes" id="UP000219042"/>
    </source>
</evidence>
<keyword evidence="2 3" id="KW-0378">Hydrolase</keyword>
<protein>
    <submittedName>
        <fullName evidence="3">Acyl-CoA thioester hydrolase</fullName>
    </submittedName>
</protein>
<keyword evidence="4" id="KW-1185">Reference proteome</keyword>
<sequence length="146" mass="16716">MNVPALINYPLVFKQVVAWGDMDAFGHVNNVQYYRYVESARIAYLSQLNIFNLDVYTVIASSNCRYLSSVIYPDVLHIGTRVEELRQSAMRMSYMLYSEQQQKIVAEAEAVIVCLDKHSHKKSNMPLALKQQIIAFEATVQHALDL</sequence>
<dbReference type="CDD" id="cd00586">
    <property type="entry name" value="4HBT"/>
    <property type="match status" value="1"/>
</dbReference>
<evidence type="ECO:0000256" key="2">
    <source>
        <dbReference type="ARBA" id="ARBA00022801"/>
    </source>
</evidence>
<dbReference type="OrthoDB" id="9799036at2"/>
<dbReference type="PANTHER" id="PTHR31793:SF27">
    <property type="entry name" value="NOVEL THIOESTERASE SUPERFAMILY DOMAIN AND SAPOSIN A-TYPE DOMAIN CONTAINING PROTEIN (0610012H03RIK)"/>
    <property type="match status" value="1"/>
</dbReference>
<dbReference type="Pfam" id="PF13279">
    <property type="entry name" value="4HBT_2"/>
    <property type="match status" value="1"/>
</dbReference>
<dbReference type="Gene3D" id="3.10.129.10">
    <property type="entry name" value="Hotdog Thioesterase"/>
    <property type="match status" value="1"/>
</dbReference>
<dbReference type="PANTHER" id="PTHR31793">
    <property type="entry name" value="4-HYDROXYBENZOYL-COA THIOESTERASE FAMILY MEMBER"/>
    <property type="match status" value="1"/>
</dbReference>
<gene>
    <name evidence="3" type="ORF">SAMN05421731_11013</name>
</gene>
<dbReference type="GO" id="GO:0047617">
    <property type="term" value="F:fatty acyl-CoA hydrolase activity"/>
    <property type="evidence" value="ECO:0007669"/>
    <property type="project" value="TreeGrafter"/>
</dbReference>
<dbReference type="AlphaFoldDB" id="A0A240ECJ0"/>
<dbReference type="RefSeq" id="WP_097080015.1">
    <property type="nucleotide sequence ID" value="NZ_BAABHT010000017.1"/>
</dbReference>
<dbReference type="EMBL" id="OANT01000010">
    <property type="protein sequence ID" value="SNX46266.1"/>
    <property type="molecule type" value="Genomic_DNA"/>
</dbReference>
<dbReference type="InterPro" id="IPR029069">
    <property type="entry name" value="HotDog_dom_sf"/>
</dbReference>
<reference evidence="4" key="1">
    <citation type="submission" date="2016-09" db="EMBL/GenBank/DDBJ databases">
        <authorList>
            <person name="Varghese N."/>
            <person name="Submissions S."/>
        </authorList>
    </citation>
    <scope>NUCLEOTIDE SEQUENCE [LARGE SCALE GENOMIC DNA]</scope>
    <source>
        <strain evidence="4">ANC 4466</strain>
    </source>
</reference>
<dbReference type="InterPro" id="IPR050563">
    <property type="entry name" value="4-hydroxybenzoyl-CoA_TE"/>
</dbReference>
<evidence type="ECO:0000256" key="1">
    <source>
        <dbReference type="ARBA" id="ARBA00005953"/>
    </source>
</evidence>
<proteinExistence type="inferred from homology"/>
<comment type="similarity">
    <text evidence="1">Belongs to the 4-hydroxybenzoyl-CoA thioesterase family.</text>
</comment>